<dbReference type="PROSITE" id="PS50263">
    <property type="entry name" value="CN_HYDROLASE"/>
    <property type="match status" value="1"/>
</dbReference>
<dbReference type="GO" id="GO:0000257">
    <property type="term" value="F:nitrilase activity"/>
    <property type="evidence" value="ECO:0007669"/>
    <property type="project" value="UniProtKB-ARBA"/>
</dbReference>
<evidence type="ECO:0000256" key="1">
    <source>
        <dbReference type="ARBA" id="ARBA00008129"/>
    </source>
</evidence>
<dbReference type="PANTHER" id="PTHR46044">
    <property type="entry name" value="NITRILASE"/>
    <property type="match status" value="1"/>
</dbReference>
<name>A0A1Y2EWM3_9BASI</name>
<evidence type="ECO:0000313" key="3">
    <source>
        <dbReference type="EMBL" id="ORY76011.1"/>
    </source>
</evidence>
<evidence type="ECO:0000259" key="2">
    <source>
        <dbReference type="PROSITE" id="PS50263"/>
    </source>
</evidence>
<dbReference type="Pfam" id="PF00795">
    <property type="entry name" value="CN_hydrolase"/>
    <property type="match status" value="1"/>
</dbReference>
<dbReference type="CDD" id="cd07564">
    <property type="entry name" value="nitrilases_CHs"/>
    <property type="match status" value="1"/>
</dbReference>
<accession>A0A1Y2EWM3</accession>
<protein>
    <submittedName>
        <fullName evidence="3">Nitrilase</fullName>
    </submittedName>
</protein>
<sequence length="358" mass="39465">MSSTPLQKYKVAAIQASPIFFDAHATALKTVELIKEAAAGGAKLCVFPELWLPGYPFWLWLYSYPLVVQRGYVATYQANSVTAEGPESEMIRQACRTYNITAVVGVSEKEHGTLYMSQWIIGPDGAFISRRRKLKPSIVERLLFGEGDGSDIKVHDTPLGRLGALQCWEHTQPLLKYTMAAQHEQVHLASWPHFGPSLPHASLSMESNHASNISYAVEVGAFNIVSSAPLSKQNQDVLVDGDDSLRAVMPVGGGMTLVLDPEGRQISSRPPPEEETIVFAEVDLAKTYLARAALDTVGHYARNDIFKVLFDPTPRQHIHVGPHGARAPVRQERVGREVLFGLSVEEERREGGEELQSI</sequence>
<comment type="similarity">
    <text evidence="1">Belongs to the carbon-nitrogen hydrolase superfamily. Nitrilase family.</text>
</comment>
<proteinExistence type="inferred from homology"/>
<dbReference type="EMBL" id="MCGR01000036">
    <property type="protein sequence ID" value="ORY76011.1"/>
    <property type="molecule type" value="Genomic_DNA"/>
</dbReference>
<dbReference type="InParanoid" id="A0A1Y2EWM3"/>
<comment type="caution">
    <text evidence="3">The sequence shown here is derived from an EMBL/GenBank/DDBJ whole genome shotgun (WGS) entry which is preliminary data.</text>
</comment>
<dbReference type="InterPro" id="IPR044149">
    <property type="entry name" value="Nitrilases_CHs"/>
</dbReference>
<dbReference type="AlphaFoldDB" id="A0A1Y2EWM3"/>
<dbReference type="InterPro" id="IPR003010">
    <property type="entry name" value="C-N_Hydrolase"/>
</dbReference>
<dbReference type="STRING" id="106004.A0A1Y2EWM3"/>
<dbReference type="Proteomes" id="UP000193467">
    <property type="component" value="Unassembled WGS sequence"/>
</dbReference>
<dbReference type="InterPro" id="IPR000132">
    <property type="entry name" value="Nitrilase/CN_hydratase_CS"/>
</dbReference>
<dbReference type="GO" id="GO:0016836">
    <property type="term" value="F:hydro-lyase activity"/>
    <property type="evidence" value="ECO:0007669"/>
    <property type="project" value="UniProtKB-ARBA"/>
</dbReference>
<feature type="domain" description="CN hydrolase" evidence="2">
    <location>
        <begin position="9"/>
        <end position="284"/>
    </location>
</feature>
<dbReference type="InterPro" id="IPR036526">
    <property type="entry name" value="C-N_Hydrolase_sf"/>
</dbReference>
<dbReference type="PROSITE" id="PS00921">
    <property type="entry name" value="NITRIL_CHT_2"/>
    <property type="match status" value="1"/>
</dbReference>
<evidence type="ECO:0000313" key="4">
    <source>
        <dbReference type="Proteomes" id="UP000193467"/>
    </source>
</evidence>
<reference evidence="3 4" key="1">
    <citation type="submission" date="2016-07" db="EMBL/GenBank/DDBJ databases">
        <title>Pervasive Adenine N6-methylation of Active Genes in Fungi.</title>
        <authorList>
            <consortium name="DOE Joint Genome Institute"/>
            <person name="Mondo S.J."/>
            <person name="Dannebaum R.O."/>
            <person name="Kuo R.C."/>
            <person name="Labutti K."/>
            <person name="Haridas S."/>
            <person name="Kuo A."/>
            <person name="Salamov A."/>
            <person name="Ahrendt S.R."/>
            <person name="Lipzen A."/>
            <person name="Sullivan W."/>
            <person name="Andreopoulos W.B."/>
            <person name="Clum A."/>
            <person name="Lindquist E."/>
            <person name="Daum C."/>
            <person name="Ramamoorthy G.K."/>
            <person name="Gryganskyi A."/>
            <person name="Culley D."/>
            <person name="Magnuson J.K."/>
            <person name="James T.Y."/>
            <person name="O'Malley M.A."/>
            <person name="Stajich J.E."/>
            <person name="Spatafora J.W."/>
            <person name="Visel A."/>
            <person name="Grigoriev I.V."/>
        </authorList>
    </citation>
    <scope>NUCLEOTIDE SEQUENCE [LARGE SCALE GENOMIC DNA]</scope>
    <source>
        <strain evidence="3 4">62-1032</strain>
    </source>
</reference>
<dbReference type="PANTHER" id="PTHR46044:SF1">
    <property type="entry name" value="CN HYDROLASE DOMAIN-CONTAINING PROTEIN"/>
    <property type="match status" value="1"/>
</dbReference>
<dbReference type="OrthoDB" id="10250282at2759"/>
<gene>
    <name evidence="3" type="ORF">BCR35DRAFT_306093</name>
</gene>
<keyword evidence="4" id="KW-1185">Reference proteome</keyword>
<organism evidence="3 4">
    <name type="scientific">Leucosporidium creatinivorum</name>
    <dbReference type="NCBI Taxonomy" id="106004"/>
    <lineage>
        <taxon>Eukaryota</taxon>
        <taxon>Fungi</taxon>
        <taxon>Dikarya</taxon>
        <taxon>Basidiomycota</taxon>
        <taxon>Pucciniomycotina</taxon>
        <taxon>Microbotryomycetes</taxon>
        <taxon>Leucosporidiales</taxon>
        <taxon>Leucosporidium</taxon>
    </lineage>
</organism>
<dbReference type="SUPFAM" id="SSF56317">
    <property type="entry name" value="Carbon-nitrogen hydrolase"/>
    <property type="match status" value="1"/>
</dbReference>
<dbReference type="Gene3D" id="3.60.110.10">
    <property type="entry name" value="Carbon-nitrogen hydrolase"/>
    <property type="match status" value="1"/>
</dbReference>